<dbReference type="RefSeq" id="WP_161837011.1">
    <property type="nucleotide sequence ID" value="NZ_CP048000.1"/>
</dbReference>
<dbReference type="Proteomes" id="UP000464314">
    <property type="component" value="Chromosome"/>
</dbReference>
<reference evidence="1 2" key="1">
    <citation type="submission" date="2020-01" db="EMBL/GenBank/DDBJ databases">
        <title>Genome analysis of Anaerocolumna sp. CBA3638.</title>
        <authorList>
            <person name="Kim J."/>
            <person name="Roh S.W."/>
        </authorList>
    </citation>
    <scope>NUCLEOTIDE SEQUENCE [LARGE SCALE GENOMIC DNA]</scope>
    <source>
        <strain evidence="1 2">CBA3638</strain>
    </source>
</reference>
<dbReference type="Gene3D" id="1.20.1260.10">
    <property type="match status" value="1"/>
</dbReference>
<gene>
    <name evidence="1" type="ORF">Ana3638_04755</name>
</gene>
<evidence type="ECO:0000313" key="2">
    <source>
        <dbReference type="Proteomes" id="UP000464314"/>
    </source>
</evidence>
<protein>
    <submittedName>
        <fullName evidence="1">Rubrerythrin</fullName>
    </submittedName>
</protein>
<accession>A0A6P1TKK7</accession>
<dbReference type="AlphaFoldDB" id="A0A6P1TKK7"/>
<dbReference type="CDD" id="cd00657">
    <property type="entry name" value="Ferritin_like"/>
    <property type="match status" value="1"/>
</dbReference>
<sequence length="163" mass="19241">MISNNLNRMDIESYYNRNNIYRYPDNLDNALSLIQRAISGENEDIYYYNYLIEIAPSEEDKEIITSIRNDEINHYNIFMQIYYEITRHSAPQRNDEPFNPPLSYCDGLKTALFGENSAIQEYPQILYAMQPRVLINMLTGIIADEIRHGILLNYLYSKNNCYV</sequence>
<dbReference type="InterPro" id="IPR012347">
    <property type="entry name" value="Ferritin-like"/>
</dbReference>
<dbReference type="KEGG" id="anr:Ana3638_04755"/>
<dbReference type="EMBL" id="CP048000">
    <property type="protein sequence ID" value="QHQ60175.1"/>
    <property type="molecule type" value="Genomic_DNA"/>
</dbReference>
<dbReference type="SUPFAM" id="SSF47240">
    <property type="entry name" value="Ferritin-like"/>
    <property type="match status" value="1"/>
</dbReference>
<dbReference type="InterPro" id="IPR009078">
    <property type="entry name" value="Ferritin-like_SF"/>
</dbReference>
<proteinExistence type="predicted"/>
<evidence type="ECO:0000313" key="1">
    <source>
        <dbReference type="EMBL" id="QHQ60175.1"/>
    </source>
</evidence>
<keyword evidence="2" id="KW-1185">Reference proteome</keyword>
<organism evidence="1 2">
    <name type="scientific">Anaerocolumna sedimenticola</name>
    <dbReference type="NCBI Taxonomy" id="2696063"/>
    <lineage>
        <taxon>Bacteria</taxon>
        <taxon>Bacillati</taxon>
        <taxon>Bacillota</taxon>
        <taxon>Clostridia</taxon>
        <taxon>Lachnospirales</taxon>
        <taxon>Lachnospiraceae</taxon>
        <taxon>Anaerocolumna</taxon>
    </lineage>
</organism>
<name>A0A6P1TKK7_9FIRM</name>